<keyword evidence="5" id="KW-1003">Cell membrane</keyword>
<keyword evidence="6" id="KW-0997">Cell inner membrane</keyword>
<dbReference type="Pfam" id="PF13379">
    <property type="entry name" value="NMT1_2"/>
    <property type="match status" value="1"/>
</dbReference>
<keyword evidence="7 9" id="KW-0732">Signal</keyword>
<feature type="signal peptide" evidence="9">
    <location>
        <begin position="1"/>
        <end position="25"/>
    </location>
</feature>
<dbReference type="EMBL" id="QTTT01000001">
    <property type="protein sequence ID" value="REE96125.1"/>
    <property type="molecule type" value="Genomic_DNA"/>
</dbReference>
<feature type="chain" id="PRO_5038381573" evidence="9">
    <location>
        <begin position="26"/>
        <end position="346"/>
    </location>
</feature>
<evidence type="ECO:0000256" key="8">
    <source>
        <dbReference type="ARBA" id="ARBA00023136"/>
    </source>
</evidence>
<keyword evidence="8" id="KW-0472">Membrane</keyword>
<keyword evidence="4" id="KW-0813">Transport</keyword>
<name>A0A3D9ST28_9ACTN</name>
<dbReference type="AlphaFoldDB" id="A0A3D9ST28"/>
<reference evidence="10 11" key="1">
    <citation type="submission" date="2018-08" db="EMBL/GenBank/DDBJ databases">
        <title>Sequencing the genomes of 1000 actinobacteria strains.</title>
        <authorList>
            <person name="Klenk H.-P."/>
        </authorList>
    </citation>
    <scope>NUCLEOTIDE SEQUENCE [LARGE SCALE GENOMIC DNA]</scope>
    <source>
        <strain evidence="10 11">DSM 43927</strain>
    </source>
</reference>
<dbReference type="OrthoDB" id="506341at2"/>
<accession>A0A3D9ST28</accession>
<evidence type="ECO:0000256" key="2">
    <source>
        <dbReference type="ARBA" id="ARBA00004533"/>
    </source>
</evidence>
<keyword evidence="11" id="KW-1185">Reference proteome</keyword>
<dbReference type="GO" id="GO:0005886">
    <property type="term" value="C:plasma membrane"/>
    <property type="evidence" value="ECO:0007669"/>
    <property type="project" value="UniProtKB-SubCell"/>
</dbReference>
<evidence type="ECO:0000256" key="3">
    <source>
        <dbReference type="ARBA" id="ARBA00010742"/>
    </source>
</evidence>
<comment type="caution">
    <text evidence="10">The sequence shown here is derived from an EMBL/GenBank/DDBJ whole genome shotgun (WGS) entry which is preliminary data.</text>
</comment>
<dbReference type="InterPro" id="IPR044527">
    <property type="entry name" value="NrtA/CpmA_ABC-bd_dom"/>
</dbReference>
<dbReference type="CDD" id="cd13553">
    <property type="entry name" value="PBP2_NrtA_CpmA_like"/>
    <property type="match status" value="1"/>
</dbReference>
<dbReference type="PANTHER" id="PTHR30024">
    <property type="entry name" value="ALIPHATIC SULFONATES-BINDING PROTEIN-RELATED"/>
    <property type="match status" value="1"/>
</dbReference>
<dbReference type="Gene3D" id="3.40.190.10">
    <property type="entry name" value="Periplasmic binding protein-like II"/>
    <property type="match status" value="2"/>
</dbReference>
<evidence type="ECO:0000313" key="10">
    <source>
        <dbReference type="EMBL" id="REE96125.1"/>
    </source>
</evidence>
<proteinExistence type="inferred from homology"/>
<dbReference type="SUPFAM" id="SSF53850">
    <property type="entry name" value="Periplasmic binding protein-like II"/>
    <property type="match status" value="1"/>
</dbReference>
<dbReference type="RefSeq" id="WP_116021819.1">
    <property type="nucleotide sequence ID" value="NZ_QTTT01000001.1"/>
</dbReference>
<evidence type="ECO:0000256" key="7">
    <source>
        <dbReference type="ARBA" id="ARBA00022729"/>
    </source>
</evidence>
<evidence type="ECO:0000256" key="6">
    <source>
        <dbReference type="ARBA" id="ARBA00022519"/>
    </source>
</evidence>
<dbReference type="PANTHER" id="PTHR30024:SF47">
    <property type="entry name" value="TAURINE-BINDING PERIPLASMIC PROTEIN"/>
    <property type="match status" value="1"/>
</dbReference>
<organism evidence="10 11">
    <name type="scientific">Thermomonospora umbrina</name>
    <dbReference type="NCBI Taxonomy" id="111806"/>
    <lineage>
        <taxon>Bacteria</taxon>
        <taxon>Bacillati</taxon>
        <taxon>Actinomycetota</taxon>
        <taxon>Actinomycetes</taxon>
        <taxon>Streptosporangiales</taxon>
        <taxon>Thermomonosporaceae</taxon>
        <taxon>Thermomonospora</taxon>
    </lineage>
</organism>
<comment type="similarity">
    <text evidence="3">Belongs to the bacterial solute-binding protein SsuA/TauA family.</text>
</comment>
<evidence type="ECO:0000256" key="4">
    <source>
        <dbReference type="ARBA" id="ARBA00022448"/>
    </source>
</evidence>
<evidence type="ECO:0000256" key="1">
    <source>
        <dbReference type="ARBA" id="ARBA00004418"/>
    </source>
</evidence>
<dbReference type="PROSITE" id="PS51257">
    <property type="entry name" value="PROKAR_LIPOPROTEIN"/>
    <property type="match status" value="1"/>
</dbReference>
<dbReference type="GO" id="GO:0042597">
    <property type="term" value="C:periplasmic space"/>
    <property type="evidence" value="ECO:0007669"/>
    <property type="project" value="UniProtKB-SubCell"/>
</dbReference>
<sequence>MLRTLKRRHAAAVLVLFAGTGALTACGGDDGSGGGGALKLGFFPNITHATALVGVKNGIYAKHLGVKPEVKTFNAGPAAVESLFAKGVDATYVGPNPAINAWAKSKGKAIKIIAGAASGGVALVVRPGIDSLDDLKGKKIATPQKGNTQDVALRHHLKSKGLTTDLSGGGDVKIIPQENSVTLQTFASGQIDGAWVPEPFVSRLVLESKGKVLLDEKTLWPNGQFVITHLVVRKDFADENPDVVRKLLTAHVEATEYINANKTAAAQAANEQLGELTGKKLKPNVLDATFKNVTFTNDPISSSLLEGAKHAQDVGLLEPVDLTGIYDLTTLNQLLSSQGKAQVKAS</sequence>
<dbReference type="Proteomes" id="UP000256661">
    <property type="component" value="Unassembled WGS sequence"/>
</dbReference>
<dbReference type="NCBIfam" id="TIGR01728">
    <property type="entry name" value="SsuA_fam"/>
    <property type="match status" value="1"/>
</dbReference>
<evidence type="ECO:0000313" key="11">
    <source>
        <dbReference type="Proteomes" id="UP000256661"/>
    </source>
</evidence>
<evidence type="ECO:0000256" key="5">
    <source>
        <dbReference type="ARBA" id="ARBA00022475"/>
    </source>
</evidence>
<dbReference type="InterPro" id="IPR010067">
    <property type="entry name" value="ABC_SsuA_sub-bd"/>
</dbReference>
<comment type="subcellular location">
    <subcellularLocation>
        <location evidence="2">Cell inner membrane</location>
    </subcellularLocation>
    <subcellularLocation>
        <location evidence="1">Periplasm</location>
    </subcellularLocation>
</comment>
<dbReference type="GO" id="GO:0042626">
    <property type="term" value="F:ATPase-coupled transmembrane transporter activity"/>
    <property type="evidence" value="ECO:0007669"/>
    <property type="project" value="InterPro"/>
</dbReference>
<evidence type="ECO:0000256" key="9">
    <source>
        <dbReference type="SAM" id="SignalP"/>
    </source>
</evidence>
<gene>
    <name evidence="10" type="ORF">DFJ69_1550</name>
</gene>
<protein>
    <submittedName>
        <fullName evidence="10">NitT/TauT family transport system substrate-binding protein</fullName>
    </submittedName>
</protein>